<dbReference type="OrthoDB" id="329514at2"/>
<accession>A0A3P1CZ57</accession>
<keyword evidence="1" id="KW-1133">Transmembrane helix</keyword>
<gene>
    <name evidence="2" type="ORF">EHT87_03390</name>
</gene>
<evidence type="ECO:0000313" key="3">
    <source>
        <dbReference type="Proteomes" id="UP000274271"/>
    </source>
</evidence>
<dbReference type="EMBL" id="RQJP01000001">
    <property type="protein sequence ID" value="RRB18418.1"/>
    <property type="molecule type" value="Genomic_DNA"/>
</dbReference>
<keyword evidence="1" id="KW-0812">Transmembrane</keyword>
<organism evidence="2 3">
    <name type="scientific">Larkinella knui</name>
    <dbReference type="NCBI Taxonomy" id="2025310"/>
    <lineage>
        <taxon>Bacteria</taxon>
        <taxon>Pseudomonadati</taxon>
        <taxon>Bacteroidota</taxon>
        <taxon>Cytophagia</taxon>
        <taxon>Cytophagales</taxon>
        <taxon>Spirosomataceae</taxon>
        <taxon>Larkinella</taxon>
    </lineage>
</organism>
<protein>
    <recommendedName>
        <fullName evidence="4">Cytochrome B</fullName>
    </recommendedName>
</protein>
<proteinExistence type="predicted"/>
<keyword evidence="3" id="KW-1185">Reference proteome</keyword>
<sequence length="154" mass="17887">MYSVLLVIHSAFRWLVLGSVLYGIYRGGRGYSRRVSFTRFDNSIRHTTATIAHIQLLIGYILYFNSPLVSYFRAHFTEARHQFDLLFFGLIHILLMTLAIVFITVGSSVSKRMDSDREKFKTMTIWFSLALVIILTAIPWPFSPLANRPYIRTF</sequence>
<feature type="transmembrane region" description="Helical" evidence="1">
    <location>
        <begin position="6"/>
        <end position="25"/>
    </location>
</feature>
<dbReference type="AlphaFoldDB" id="A0A3P1CZ57"/>
<evidence type="ECO:0000256" key="1">
    <source>
        <dbReference type="SAM" id="Phobius"/>
    </source>
</evidence>
<keyword evidence="1" id="KW-0472">Membrane</keyword>
<evidence type="ECO:0000313" key="2">
    <source>
        <dbReference type="EMBL" id="RRB18418.1"/>
    </source>
</evidence>
<feature type="transmembrane region" description="Helical" evidence="1">
    <location>
        <begin position="46"/>
        <end position="65"/>
    </location>
</feature>
<reference evidence="2 3" key="1">
    <citation type="submission" date="2018-11" db="EMBL/GenBank/DDBJ databases">
        <authorList>
            <person name="Zhou Z."/>
            <person name="Wang G."/>
        </authorList>
    </citation>
    <scope>NUCLEOTIDE SEQUENCE [LARGE SCALE GENOMIC DNA]</scope>
    <source>
        <strain evidence="2 3">KCTC42998</strain>
    </source>
</reference>
<feature type="transmembrane region" description="Helical" evidence="1">
    <location>
        <begin position="125"/>
        <end position="142"/>
    </location>
</feature>
<dbReference type="Proteomes" id="UP000274271">
    <property type="component" value="Unassembled WGS sequence"/>
</dbReference>
<name>A0A3P1CZ57_9BACT</name>
<feature type="transmembrane region" description="Helical" evidence="1">
    <location>
        <begin position="85"/>
        <end position="105"/>
    </location>
</feature>
<comment type="caution">
    <text evidence="2">The sequence shown here is derived from an EMBL/GenBank/DDBJ whole genome shotgun (WGS) entry which is preliminary data.</text>
</comment>
<evidence type="ECO:0008006" key="4">
    <source>
        <dbReference type="Google" id="ProtNLM"/>
    </source>
</evidence>